<dbReference type="RefSeq" id="WP_345499442.1">
    <property type="nucleotide sequence ID" value="NZ_BAABJM010000008.1"/>
</dbReference>
<evidence type="ECO:0000313" key="2">
    <source>
        <dbReference type="EMBL" id="GAA5067904.1"/>
    </source>
</evidence>
<evidence type="ECO:0000313" key="3">
    <source>
        <dbReference type="Proteomes" id="UP001500603"/>
    </source>
</evidence>
<comment type="caution">
    <text evidence="2">The sequence shown here is derived from an EMBL/GenBank/DDBJ whole genome shotgun (WGS) entry which is preliminary data.</text>
</comment>
<dbReference type="InterPro" id="IPR005804">
    <property type="entry name" value="FA_desaturase_dom"/>
</dbReference>
<gene>
    <name evidence="2" type="primary">desA3_3</name>
    <name evidence="2" type="ORF">GCM10023318_57730</name>
</gene>
<accession>A0ABP9KZB1</accession>
<feature type="domain" description="Fatty acid desaturase" evidence="1">
    <location>
        <begin position="72"/>
        <end position="335"/>
    </location>
</feature>
<dbReference type="PANTHER" id="PTHR19353:SF19">
    <property type="entry name" value="DELTA(5) FATTY ACID DESATURASE C-RELATED"/>
    <property type="match status" value="1"/>
</dbReference>
<proteinExistence type="predicted"/>
<dbReference type="InterPro" id="IPR012171">
    <property type="entry name" value="Fatty_acid_desaturase"/>
</dbReference>
<organism evidence="2 3">
    <name type="scientific">Nocardia callitridis</name>
    <dbReference type="NCBI Taxonomy" id="648753"/>
    <lineage>
        <taxon>Bacteria</taxon>
        <taxon>Bacillati</taxon>
        <taxon>Actinomycetota</taxon>
        <taxon>Actinomycetes</taxon>
        <taxon>Mycobacteriales</taxon>
        <taxon>Nocardiaceae</taxon>
        <taxon>Nocardia</taxon>
    </lineage>
</organism>
<reference evidence="3" key="1">
    <citation type="journal article" date="2019" name="Int. J. Syst. Evol. Microbiol.">
        <title>The Global Catalogue of Microorganisms (GCM) 10K type strain sequencing project: providing services to taxonomists for standard genome sequencing and annotation.</title>
        <authorList>
            <consortium name="The Broad Institute Genomics Platform"/>
            <consortium name="The Broad Institute Genome Sequencing Center for Infectious Disease"/>
            <person name="Wu L."/>
            <person name="Ma J."/>
        </authorList>
    </citation>
    <scope>NUCLEOTIDE SEQUENCE [LARGE SCALE GENOMIC DNA]</scope>
    <source>
        <strain evidence="3">JCM 18298</strain>
    </source>
</reference>
<dbReference type="CDD" id="cd03506">
    <property type="entry name" value="Delta6-FADS-like"/>
    <property type="match status" value="1"/>
</dbReference>
<sequence>MAITDIGAYAHLTAEDIEALGGELDQIRTDITQSLGQRDADYIRRVIRLHRGLEVSARLLLSAARYRVPRTLGTLLLAAAKSIEMMELGHNISHGQWDWMNDPEIHSTSWEWDFLGPSSHWKRSHNHVHHAYTNVFGMDEDLGFAVLRMTRDEQWRPIHLLQPVLNVLIAASFEISIAIHDLALERRHLGLRRGQVRSEPNIALARKVVGQVGKDFVLFPLLSGRGFRQTLAANAVALLLRNIWSYLVIMCGHFPDGAEKFTTEQLEGETRGEWYLRQLLGTTNFTAGPVLALMSGNLCYQIEHHLFPDLPSNRYPEIAERVRALCDKYDLPYTTGSLPDQFWLAYRTVWKLALPDRFLRDTADDAAETRSERKFLGVALTTSGRPIGPSTDPVTSARRGLRTALAAAESSGRRADRVRRRWIREWARPRSPHRADQ</sequence>
<dbReference type="Pfam" id="PF00487">
    <property type="entry name" value="FA_desaturase"/>
    <property type="match status" value="1"/>
</dbReference>
<dbReference type="Proteomes" id="UP001500603">
    <property type="component" value="Unassembled WGS sequence"/>
</dbReference>
<dbReference type="PANTHER" id="PTHR19353">
    <property type="entry name" value="FATTY ACID DESATURASE 2"/>
    <property type="match status" value="1"/>
</dbReference>
<protein>
    <submittedName>
        <fullName evidence="2">NADPH-dependent stearoyl-CoA 9-desaturase</fullName>
    </submittedName>
</protein>
<evidence type="ECO:0000259" key="1">
    <source>
        <dbReference type="Pfam" id="PF00487"/>
    </source>
</evidence>
<name>A0ABP9KZB1_9NOCA</name>
<dbReference type="EMBL" id="BAABJM010000008">
    <property type="protein sequence ID" value="GAA5067904.1"/>
    <property type="molecule type" value="Genomic_DNA"/>
</dbReference>
<keyword evidence="3" id="KW-1185">Reference proteome</keyword>